<protein>
    <submittedName>
        <fullName evidence="5">Unnamed protein product</fullName>
    </submittedName>
</protein>
<keyword evidence="2" id="KW-0647">Proteasome</keyword>
<dbReference type="AlphaFoldDB" id="A0AAN4YMR5"/>
<comment type="caution">
    <text evidence="5">The sequence shown here is derived from an EMBL/GenBank/DDBJ whole genome shotgun (WGS) entry which is preliminary data.</text>
</comment>
<organism evidence="5 6">
    <name type="scientific">Aspergillus oryzae</name>
    <name type="common">Yellow koji mold</name>
    <dbReference type="NCBI Taxonomy" id="5062"/>
    <lineage>
        <taxon>Eukaryota</taxon>
        <taxon>Fungi</taxon>
        <taxon>Dikarya</taxon>
        <taxon>Ascomycota</taxon>
        <taxon>Pezizomycotina</taxon>
        <taxon>Eurotiomycetes</taxon>
        <taxon>Eurotiomycetidae</taxon>
        <taxon>Eurotiales</taxon>
        <taxon>Aspergillaceae</taxon>
        <taxon>Aspergillus</taxon>
        <taxon>Aspergillus subgen. Circumdati</taxon>
    </lineage>
</organism>
<name>A0AAN4YMR5_ASPOZ</name>
<feature type="compositionally biased region" description="Basic and acidic residues" evidence="3">
    <location>
        <begin position="104"/>
        <end position="117"/>
    </location>
</feature>
<evidence type="ECO:0000313" key="5">
    <source>
        <dbReference type="EMBL" id="GMG29402.1"/>
    </source>
</evidence>
<dbReference type="InterPro" id="IPR054559">
    <property type="entry name" value="PSMD12-CSN4-like_N"/>
</dbReference>
<dbReference type="GO" id="GO:0005737">
    <property type="term" value="C:cytoplasm"/>
    <property type="evidence" value="ECO:0007669"/>
    <property type="project" value="TreeGrafter"/>
</dbReference>
<comment type="similarity">
    <text evidence="1">Belongs to the proteasome subunit p55 family.</text>
</comment>
<dbReference type="Pfam" id="PF18098">
    <property type="entry name" value="RPN5_C"/>
    <property type="match status" value="1"/>
</dbReference>
<dbReference type="InterPro" id="IPR036390">
    <property type="entry name" value="WH_DNA-bd_sf"/>
</dbReference>
<evidence type="ECO:0000256" key="2">
    <source>
        <dbReference type="ARBA" id="ARBA00022942"/>
    </source>
</evidence>
<evidence type="ECO:0000313" key="6">
    <source>
        <dbReference type="Proteomes" id="UP001165205"/>
    </source>
</evidence>
<dbReference type="PANTHER" id="PTHR10855">
    <property type="entry name" value="26S PROTEASOME NON-ATPASE REGULATORY SUBUNIT 12/COP9 SIGNALOSOME COMPLEX SUBUNIT 4"/>
    <property type="match status" value="1"/>
</dbReference>
<evidence type="ECO:0000256" key="3">
    <source>
        <dbReference type="SAM" id="MobiDB-lite"/>
    </source>
</evidence>
<evidence type="ECO:0000256" key="1">
    <source>
        <dbReference type="ARBA" id="ARBA00006397"/>
    </source>
</evidence>
<dbReference type="SMART" id="SM00088">
    <property type="entry name" value="PINT"/>
    <property type="match status" value="1"/>
</dbReference>
<dbReference type="FunFam" id="1.10.10.10:FF:000070">
    <property type="entry name" value="26S proteasome non-ATPase regulatory subunit 12"/>
    <property type="match status" value="1"/>
</dbReference>
<evidence type="ECO:0000259" key="4">
    <source>
        <dbReference type="PROSITE" id="PS50250"/>
    </source>
</evidence>
<feature type="domain" description="PCI" evidence="4">
    <location>
        <begin position="150"/>
        <end position="314"/>
    </location>
</feature>
<dbReference type="PROSITE" id="PS50250">
    <property type="entry name" value="PCI"/>
    <property type="match status" value="1"/>
</dbReference>
<proteinExistence type="inferred from homology"/>
<reference evidence="5" key="1">
    <citation type="submission" date="2023-04" db="EMBL/GenBank/DDBJ databases">
        <title>Aspergillus oryzae NBRC 4228.</title>
        <authorList>
            <person name="Ichikawa N."/>
            <person name="Sato H."/>
            <person name="Tonouchi N."/>
        </authorList>
    </citation>
    <scope>NUCLEOTIDE SEQUENCE</scope>
    <source>
        <strain evidence="5">NBRC 4228</strain>
    </source>
</reference>
<dbReference type="InterPro" id="IPR000717">
    <property type="entry name" value="PCI_dom"/>
</dbReference>
<feature type="region of interest" description="Disordered" evidence="3">
    <location>
        <begin position="104"/>
        <end position="123"/>
    </location>
</feature>
<dbReference type="InterPro" id="IPR040896">
    <property type="entry name" value="RPN5_C"/>
</dbReference>
<dbReference type="InterPro" id="IPR036388">
    <property type="entry name" value="WH-like_DNA-bd_sf"/>
</dbReference>
<dbReference type="SUPFAM" id="SSF46785">
    <property type="entry name" value="Winged helix' DNA-binding domain"/>
    <property type="match status" value="1"/>
</dbReference>
<dbReference type="EMBL" id="BSYA01000056">
    <property type="protein sequence ID" value="GMG29402.1"/>
    <property type="molecule type" value="Genomic_DNA"/>
</dbReference>
<dbReference type="Gene3D" id="1.10.10.10">
    <property type="entry name" value="Winged helix-like DNA-binding domain superfamily/Winged helix DNA-binding domain"/>
    <property type="match status" value="1"/>
</dbReference>
<dbReference type="GO" id="GO:0008541">
    <property type="term" value="C:proteasome regulatory particle, lid subcomplex"/>
    <property type="evidence" value="ECO:0007669"/>
    <property type="project" value="TreeGrafter"/>
</dbReference>
<dbReference type="InterPro" id="IPR040134">
    <property type="entry name" value="PSMD12/CSN4"/>
</dbReference>
<dbReference type="Pfam" id="PF01399">
    <property type="entry name" value="PCI"/>
    <property type="match status" value="1"/>
</dbReference>
<gene>
    <name evidence="5" type="ORF">Aory04_000566400</name>
</gene>
<dbReference type="PANTHER" id="PTHR10855:SF1">
    <property type="entry name" value="26S PROTEASOME NON-ATPASE REGULATORY SUBUNIT 12"/>
    <property type="match status" value="1"/>
</dbReference>
<dbReference type="GO" id="GO:0005634">
    <property type="term" value="C:nucleus"/>
    <property type="evidence" value="ECO:0007669"/>
    <property type="project" value="UniProtKB-ARBA"/>
</dbReference>
<dbReference type="Pfam" id="PF22241">
    <property type="entry name" value="PSMD12-CSN4_N"/>
    <property type="match status" value="2"/>
</dbReference>
<sequence>MADGVLKAEKDFSKDADKLIPEAEQIAKKSQGDLNAAADILCELQVETFGSMTRREKTEFILEQVALCIERGDWTQATILSRKINKRYFNRKPKKSPEEIAKLKKEAEEREKTRGPDEPPMEVDDDVTDLKLRYYEQQIILSNHDYKYLEVCKHYREVLDTESVENNPEQLRAVSIVCLDLVGSKLMITGSCPDYLLHHPVPFFTIHELMRWPAIGQQFGPHLCNTDVFSPKPSQSADDQPFKRWQDLRKRVIEHNVRVVAKYYTRIQMGRLTQLLDLTEEETEKYISELVTSKTIYAKIDRPARLINFAKPRDADDVLNEWSSDMKSLLGLLERIDHLITKEEMMARILPTREKGKAR</sequence>
<dbReference type="Proteomes" id="UP001165205">
    <property type="component" value="Unassembled WGS sequence"/>
</dbReference>
<accession>A0AAN4YMR5</accession>